<proteinExistence type="predicted"/>
<reference evidence="1" key="1">
    <citation type="submission" date="2023-11" db="EMBL/GenBank/DDBJ databases">
        <authorList>
            <person name="De Vega J J."/>
            <person name="De Vega J J."/>
        </authorList>
    </citation>
    <scope>NUCLEOTIDE SEQUENCE</scope>
</reference>
<comment type="caution">
    <text evidence="1">The sequence shown here is derived from an EMBL/GenBank/DDBJ whole genome shotgun (WGS) entry which is preliminary data.</text>
</comment>
<protein>
    <submittedName>
        <fullName evidence="1">Uncharacterized protein</fullName>
    </submittedName>
</protein>
<name>A0AAD2HZ33_9AGAR</name>
<gene>
    <name evidence="1" type="ORF">MYCIT1_LOCUS36885</name>
</gene>
<organism evidence="1 2">
    <name type="scientific">Mycena citricolor</name>
    <dbReference type="NCBI Taxonomy" id="2018698"/>
    <lineage>
        <taxon>Eukaryota</taxon>
        <taxon>Fungi</taxon>
        <taxon>Dikarya</taxon>
        <taxon>Basidiomycota</taxon>
        <taxon>Agaricomycotina</taxon>
        <taxon>Agaricomycetes</taxon>
        <taxon>Agaricomycetidae</taxon>
        <taxon>Agaricales</taxon>
        <taxon>Marasmiineae</taxon>
        <taxon>Mycenaceae</taxon>
        <taxon>Mycena</taxon>
    </lineage>
</organism>
<accession>A0AAD2HZ33</accession>
<keyword evidence="2" id="KW-1185">Reference proteome</keyword>
<sequence>ACRLRCFSPQAHSNRNIPSCDGASEIELVSPPPGLLGICDSCFRAETACLLEITIEYTGLHIIAGKYISLRFGFIPCFQAGLL</sequence>
<feature type="non-terminal residue" evidence="1">
    <location>
        <position position="1"/>
    </location>
</feature>
<dbReference type="EMBL" id="CAVNYO010000478">
    <property type="protein sequence ID" value="CAK5283955.1"/>
    <property type="molecule type" value="Genomic_DNA"/>
</dbReference>
<dbReference type="AlphaFoldDB" id="A0AAD2HZ33"/>
<dbReference type="Proteomes" id="UP001295794">
    <property type="component" value="Unassembled WGS sequence"/>
</dbReference>
<evidence type="ECO:0000313" key="2">
    <source>
        <dbReference type="Proteomes" id="UP001295794"/>
    </source>
</evidence>
<evidence type="ECO:0000313" key="1">
    <source>
        <dbReference type="EMBL" id="CAK5283955.1"/>
    </source>
</evidence>